<evidence type="ECO:0000256" key="2">
    <source>
        <dbReference type="SAM" id="MobiDB-lite"/>
    </source>
</evidence>
<feature type="region of interest" description="Disordered" evidence="2">
    <location>
        <begin position="171"/>
        <end position="247"/>
    </location>
</feature>
<keyword evidence="4" id="KW-1185">Reference proteome</keyword>
<feature type="compositionally biased region" description="Low complexity" evidence="2">
    <location>
        <begin position="62"/>
        <end position="78"/>
    </location>
</feature>
<accession>A0A6H0XVW3</accession>
<evidence type="ECO:0000313" key="3">
    <source>
        <dbReference type="EMBL" id="QIW98863.1"/>
    </source>
</evidence>
<dbReference type="EMBL" id="CP051141">
    <property type="protein sequence ID" value="QIW98863.1"/>
    <property type="molecule type" value="Genomic_DNA"/>
</dbReference>
<feature type="region of interest" description="Disordered" evidence="2">
    <location>
        <begin position="1"/>
        <end position="85"/>
    </location>
</feature>
<organism evidence="3 4">
    <name type="scientific">Peltaster fructicola</name>
    <dbReference type="NCBI Taxonomy" id="286661"/>
    <lineage>
        <taxon>Eukaryota</taxon>
        <taxon>Fungi</taxon>
        <taxon>Dikarya</taxon>
        <taxon>Ascomycota</taxon>
        <taxon>Pezizomycotina</taxon>
        <taxon>Dothideomycetes</taxon>
        <taxon>Dothideomycetes incertae sedis</taxon>
        <taxon>Peltaster</taxon>
    </lineage>
</organism>
<feature type="compositionally biased region" description="Low complexity" evidence="2">
    <location>
        <begin position="31"/>
        <end position="54"/>
    </location>
</feature>
<dbReference type="Proteomes" id="UP000503462">
    <property type="component" value="Chromosome 3"/>
</dbReference>
<dbReference type="OrthoDB" id="2121319at2759"/>
<keyword evidence="1" id="KW-0175">Coiled coil</keyword>
<feature type="compositionally biased region" description="Basic and acidic residues" evidence="2">
    <location>
        <begin position="171"/>
        <end position="208"/>
    </location>
</feature>
<dbReference type="AlphaFoldDB" id="A0A6H0XVW3"/>
<feature type="compositionally biased region" description="Low complexity" evidence="2">
    <location>
        <begin position="324"/>
        <end position="335"/>
    </location>
</feature>
<evidence type="ECO:0000256" key="1">
    <source>
        <dbReference type="SAM" id="Coils"/>
    </source>
</evidence>
<dbReference type="PANTHER" id="PTHR38120:SF1">
    <property type="entry name" value="M PROTEIN, SEROTYPE 2.1"/>
    <property type="match status" value="1"/>
</dbReference>
<gene>
    <name evidence="3" type="ORF">AMS68_004381</name>
</gene>
<feature type="compositionally biased region" description="Basic and acidic residues" evidence="2">
    <location>
        <begin position="236"/>
        <end position="247"/>
    </location>
</feature>
<evidence type="ECO:0000313" key="4">
    <source>
        <dbReference type="Proteomes" id="UP000503462"/>
    </source>
</evidence>
<dbReference type="PANTHER" id="PTHR38120">
    <property type="entry name" value="EXPRESSED PROTEIN"/>
    <property type="match status" value="1"/>
</dbReference>
<proteinExistence type="predicted"/>
<protein>
    <submittedName>
        <fullName evidence="3">Uncharacterized protein</fullName>
    </submittedName>
</protein>
<reference evidence="3 4" key="1">
    <citation type="journal article" date="2016" name="Sci. Rep.">
        <title>Peltaster fructicola genome reveals evolution from an invasive phytopathogen to an ectophytic parasite.</title>
        <authorList>
            <person name="Xu C."/>
            <person name="Chen H."/>
            <person name="Gleason M.L."/>
            <person name="Xu J.R."/>
            <person name="Liu H."/>
            <person name="Zhang R."/>
            <person name="Sun G."/>
        </authorList>
    </citation>
    <scope>NUCLEOTIDE SEQUENCE [LARGE SCALE GENOMIC DNA]</scope>
    <source>
        <strain evidence="3 4">LNHT1506</strain>
    </source>
</reference>
<feature type="compositionally biased region" description="Basic and acidic residues" evidence="2">
    <location>
        <begin position="415"/>
        <end position="429"/>
    </location>
</feature>
<feature type="coiled-coil region" evidence="1">
    <location>
        <begin position="247"/>
        <end position="299"/>
    </location>
</feature>
<feature type="compositionally biased region" description="Polar residues" evidence="2">
    <location>
        <begin position="461"/>
        <end position="477"/>
    </location>
</feature>
<feature type="region of interest" description="Disordered" evidence="2">
    <location>
        <begin position="318"/>
        <end position="340"/>
    </location>
</feature>
<sequence length="655" mass="71307">MAAIPPKKTSTPNTAGSARKGGLSAGASADTPNRSPTRTPATTTTTTQPPMNRTRSVRTGNPPSARAAARRPASATPDAADEDAKAALQAKLEELQEQLRKAEVEATQAQEKASVLQLRLDEASKDQGRLEESVHEQLERINDLEVERKESLRAKREMEQIFESERIAVIREKEDMQTREDELRSSMQRLKETLAQRELRAGLEDDGRPGLQRNSSSRKSLTPSQAGEQFAPSSLERSDSRSSSKLVMQKDKIIEELRLELAEAQIRLVEVEHSGGGHMNKLQKEMYEVKMQNARLMEENESFQLLLSEKTLNGDFANGELFRPSSKAGSSPPASRQHGTLADELEATGEHDTSDDQRKLQAEANALKDQNKALTLYINNIVSRLLQHDQFEHILDKTPDLFSGKPPVVAASGNMDKELPPPPPEKDEPQGFLSRARSVLGARPARPQSQIIDSENLPPSLHTNPQTAPQIPLGRSQSTRHGHRRANSDWAAANIVNNMYRGPTTGVVSPASPGLASPTARAGGFFNAPQPLNPGLPQRVSSGTVPTIPESDAADKEKDGDTPTLQQRDSKLSRNSVISVHDTTAGSEALSNPSSPPRSVASGDQVRSSMANAPSVMVGSRMRPLRLVQENVMDDEAAKKAANRGSWFGFLNKGA</sequence>
<feature type="compositionally biased region" description="Polar residues" evidence="2">
    <location>
        <begin position="563"/>
        <end position="593"/>
    </location>
</feature>
<feature type="compositionally biased region" description="Polar residues" evidence="2">
    <location>
        <begin position="212"/>
        <end position="227"/>
    </location>
</feature>
<feature type="region of interest" description="Disordered" evidence="2">
    <location>
        <begin position="508"/>
        <end position="617"/>
    </location>
</feature>
<feature type="region of interest" description="Disordered" evidence="2">
    <location>
        <begin position="410"/>
        <end position="486"/>
    </location>
</feature>
<name>A0A6H0XVW3_9PEZI</name>